<dbReference type="RefSeq" id="XP_022747257.1">
    <property type="nucleotide sequence ID" value="XM_022891522.1"/>
</dbReference>
<dbReference type="Proteomes" id="UP000515121">
    <property type="component" value="Unplaced"/>
</dbReference>
<sequence>MPSLQTLRDLDDHPHPLKLKKSKAPFICDGCKVEGFGFCYQCTEGCDFFFHKECGIRRPPACQKFFEGCEFKFHKKNPLGGDRICDVCALDIQGFLYQSTCRKNPNVLHPCCANLPMIISPPYTDMKIYLCNKIKTECLKCGSKKRSADKVQGFSYASSDGEFCYHVACLREVGVENWIKSYCQPDVIADNENKPLSLIDLALKKVAPVGMGAKARKQ</sequence>
<evidence type="ECO:0000256" key="1">
    <source>
        <dbReference type="ARBA" id="ARBA00022737"/>
    </source>
</evidence>
<evidence type="ECO:0000259" key="2">
    <source>
        <dbReference type="Pfam" id="PF03107"/>
    </source>
</evidence>
<accession>A0A6P5Z3S1</accession>
<dbReference type="GeneID" id="111297003"/>
<keyword evidence="1" id="KW-0677">Repeat</keyword>
<reference evidence="4" key="1">
    <citation type="submission" date="2025-08" db="UniProtKB">
        <authorList>
            <consortium name="RefSeq"/>
        </authorList>
    </citation>
    <scope>IDENTIFICATION</scope>
    <source>
        <tissue evidence="4">Fruit stalk</tissue>
    </source>
</reference>
<organism evidence="3 4">
    <name type="scientific">Durio zibethinus</name>
    <name type="common">Durian</name>
    <dbReference type="NCBI Taxonomy" id="66656"/>
    <lineage>
        <taxon>Eukaryota</taxon>
        <taxon>Viridiplantae</taxon>
        <taxon>Streptophyta</taxon>
        <taxon>Embryophyta</taxon>
        <taxon>Tracheophyta</taxon>
        <taxon>Spermatophyta</taxon>
        <taxon>Magnoliopsida</taxon>
        <taxon>eudicotyledons</taxon>
        <taxon>Gunneridae</taxon>
        <taxon>Pentapetalae</taxon>
        <taxon>rosids</taxon>
        <taxon>malvids</taxon>
        <taxon>Malvales</taxon>
        <taxon>Malvaceae</taxon>
        <taxon>Helicteroideae</taxon>
        <taxon>Durio</taxon>
    </lineage>
</organism>
<evidence type="ECO:0000313" key="4">
    <source>
        <dbReference type="RefSeq" id="XP_022747257.1"/>
    </source>
</evidence>
<dbReference type="KEGG" id="dzi:111297003"/>
<keyword evidence="3" id="KW-1185">Reference proteome</keyword>
<gene>
    <name evidence="4" type="primary">LOC111297003</name>
</gene>
<dbReference type="PANTHER" id="PTHR46477:SF14">
    <property type="entry name" value="C1 DOMAIN FAMILY PROTEIN, PUTATIVE-RELATED"/>
    <property type="match status" value="1"/>
</dbReference>
<dbReference type="PANTHER" id="PTHR46477">
    <property type="entry name" value="CYSTEINE/HISTIDINE-RICH C1 DOMAIN FAMILY PROTEIN"/>
    <property type="match status" value="1"/>
</dbReference>
<dbReference type="OrthoDB" id="1841377at2759"/>
<name>A0A6P5Z3S1_DURZI</name>
<dbReference type="Pfam" id="PF03107">
    <property type="entry name" value="C1_2"/>
    <property type="match status" value="1"/>
</dbReference>
<dbReference type="InterPro" id="IPR004146">
    <property type="entry name" value="DC1"/>
</dbReference>
<dbReference type="InterPro" id="IPR046349">
    <property type="entry name" value="C1-like_sf"/>
</dbReference>
<evidence type="ECO:0000313" key="3">
    <source>
        <dbReference type="Proteomes" id="UP000515121"/>
    </source>
</evidence>
<proteinExistence type="predicted"/>
<dbReference type="SUPFAM" id="SSF57889">
    <property type="entry name" value="Cysteine-rich domain"/>
    <property type="match status" value="1"/>
</dbReference>
<protein>
    <submittedName>
        <fullName evidence="4">Uncharacterized protein LOC111297003</fullName>
    </submittedName>
</protein>
<feature type="domain" description="DC1" evidence="2">
    <location>
        <begin position="13"/>
        <end position="54"/>
    </location>
</feature>
<dbReference type="AlphaFoldDB" id="A0A6P5Z3S1"/>